<proteinExistence type="inferred from homology"/>
<dbReference type="PROSITE" id="PS51085">
    <property type="entry name" value="2FE2S_FER_2"/>
    <property type="match status" value="1"/>
</dbReference>
<dbReference type="InterPro" id="IPR012675">
    <property type="entry name" value="Beta-grasp_dom_sf"/>
</dbReference>
<dbReference type="Pfam" id="PF00111">
    <property type="entry name" value="Fer2"/>
    <property type="match status" value="1"/>
</dbReference>
<keyword evidence="5" id="KW-0411">Iron-sulfur</keyword>
<feature type="domain" description="2Fe-2S ferredoxin-type" evidence="7">
    <location>
        <begin position="2"/>
        <end position="106"/>
    </location>
</feature>
<dbReference type="CDD" id="cd00207">
    <property type="entry name" value="fer2"/>
    <property type="match status" value="1"/>
</dbReference>
<dbReference type="PRINTS" id="PR00355">
    <property type="entry name" value="ADRENODOXIN"/>
</dbReference>
<evidence type="ECO:0000256" key="5">
    <source>
        <dbReference type="ARBA" id="ARBA00023014"/>
    </source>
</evidence>
<evidence type="ECO:0000256" key="4">
    <source>
        <dbReference type="ARBA" id="ARBA00023004"/>
    </source>
</evidence>
<comment type="cofactor">
    <cofactor evidence="6">
        <name>[2Fe-2S] cluster</name>
        <dbReference type="ChEBI" id="CHEBI:190135"/>
    </cofactor>
</comment>
<dbReference type="PANTHER" id="PTHR23426:SF65">
    <property type="entry name" value="FERREDOXIN-2, MITOCHONDRIAL"/>
    <property type="match status" value="1"/>
</dbReference>
<evidence type="ECO:0000259" key="7">
    <source>
        <dbReference type="PROSITE" id="PS51085"/>
    </source>
</evidence>
<protein>
    <submittedName>
        <fullName evidence="8">(2Fe-2S)-binding protein</fullName>
    </submittedName>
</protein>
<evidence type="ECO:0000256" key="1">
    <source>
        <dbReference type="ARBA" id="ARBA00010914"/>
    </source>
</evidence>
<dbReference type="InterPro" id="IPR036010">
    <property type="entry name" value="2Fe-2S_ferredoxin-like_sf"/>
</dbReference>
<evidence type="ECO:0000313" key="9">
    <source>
        <dbReference type="Proteomes" id="UP001194539"/>
    </source>
</evidence>
<dbReference type="InterPro" id="IPR001055">
    <property type="entry name" value="Adrenodoxin-like"/>
</dbReference>
<evidence type="ECO:0000313" key="8">
    <source>
        <dbReference type="EMBL" id="MBH5390310.1"/>
    </source>
</evidence>
<evidence type="ECO:0000256" key="6">
    <source>
        <dbReference type="ARBA" id="ARBA00034078"/>
    </source>
</evidence>
<keyword evidence="3" id="KW-0479">Metal-binding</keyword>
<gene>
    <name evidence="8" type="ORF">H1B27_29095</name>
</gene>
<evidence type="ECO:0000256" key="3">
    <source>
        <dbReference type="ARBA" id="ARBA00022723"/>
    </source>
</evidence>
<comment type="similarity">
    <text evidence="1">Belongs to the adrenodoxin/putidaredoxin family.</text>
</comment>
<keyword evidence="9" id="KW-1185">Reference proteome</keyword>
<comment type="caution">
    <text evidence="8">The sequence shown here is derived from an EMBL/GenBank/DDBJ whole genome shotgun (WGS) entry which is preliminary data.</text>
</comment>
<dbReference type="InterPro" id="IPR001041">
    <property type="entry name" value="2Fe-2S_ferredoxin-type"/>
</dbReference>
<dbReference type="Gene3D" id="3.10.20.30">
    <property type="match status" value="1"/>
</dbReference>
<organism evidence="8 9">
    <name type="scientific">Bradyrhizobium diversitatis</name>
    <dbReference type="NCBI Taxonomy" id="2755406"/>
    <lineage>
        <taxon>Bacteria</taxon>
        <taxon>Pseudomonadati</taxon>
        <taxon>Pseudomonadota</taxon>
        <taxon>Alphaproteobacteria</taxon>
        <taxon>Hyphomicrobiales</taxon>
        <taxon>Nitrobacteraceae</taxon>
        <taxon>Bradyrhizobium</taxon>
    </lineage>
</organism>
<dbReference type="PANTHER" id="PTHR23426">
    <property type="entry name" value="FERREDOXIN/ADRENODOXIN"/>
    <property type="match status" value="1"/>
</dbReference>
<dbReference type="SUPFAM" id="SSF54292">
    <property type="entry name" value="2Fe-2S ferredoxin-like"/>
    <property type="match status" value="1"/>
</dbReference>
<accession>A0ABS0PAH3</accession>
<dbReference type="EMBL" id="JACEGD010000030">
    <property type="protein sequence ID" value="MBH5390310.1"/>
    <property type="molecule type" value="Genomic_DNA"/>
</dbReference>
<evidence type="ECO:0000256" key="2">
    <source>
        <dbReference type="ARBA" id="ARBA00022714"/>
    </source>
</evidence>
<keyword evidence="2" id="KW-0001">2Fe-2S</keyword>
<sequence length="107" mass="11590">MPRVRFVQQDGSEKSLEVGREVSVMLAAVRNGVPGIDGECGGCLDCATCHVYVDEEQTSSLPQPSEEELELLSAVSGERRPNSRLSCQLKVLAPLDELVVHVPARQS</sequence>
<name>A0ABS0PAH3_9BRAD</name>
<dbReference type="Proteomes" id="UP001194539">
    <property type="component" value="Unassembled WGS sequence"/>
</dbReference>
<keyword evidence="4" id="KW-0408">Iron</keyword>
<reference evidence="8 9" key="1">
    <citation type="submission" date="2020-07" db="EMBL/GenBank/DDBJ databases">
        <title>Bradyrhizobium diversity isolated from nodules of indigenous legumes of Western Australia.</title>
        <authorList>
            <person name="Klepa M.S."/>
        </authorList>
    </citation>
    <scope>NUCLEOTIDE SEQUENCE [LARGE SCALE GENOMIC DNA]</scope>
    <source>
        <strain evidence="8 9">CNPSo 4019</strain>
    </source>
</reference>